<dbReference type="HOGENOM" id="CLU_1673184_0_0_1"/>
<dbReference type="InterPro" id="IPR036383">
    <property type="entry name" value="TSP1_rpt_sf"/>
</dbReference>
<evidence type="ECO:0000256" key="1">
    <source>
        <dbReference type="ARBA" id="ARBA00022737"/>
    </source>
</evidence>
<protein>
    <recommendedName>
        <fullName evidence="4">ShKT domain-containing protein</fullName>
    </recommendedName>
</protein>
<sequence length="158" mass="17539">GNGSAITSDEDVAKKAQVTYTWRGVCQNGINFFIYVLRDLTDARWSYTRTPCRRTNVAPTSTAVPTNGFTTWSEFGQCSVTCGEGVQERRRTCELEQGCNGVTVETRSCQVRTCPGTQQVVPCLNRFVKCGHWARTNQCRGNFGLWMQRNCAVSCGAC</sequence>
<evidence type="ECO:0000256" key="2">
    <source>
        <dbReference type="ARBA" id="ARBA00023157"/>
    </source>
</evidence>
<dbReference type="InParanoid" id="H2YNM4"/>
<dbReference type="Proteomes" id="UP000007875">
    <property type="component" value="Unassembled WGS sequence"/>
</dbReference>
<evidence type="ECO:0000313" key="6">
    <source>
        <dbReference type="Proteomes" id="UP000007875"/>
    </source>
</evidence>
<keyword evidence="6" id="KW-1185">Reference proteome</keyword>
<dbReference type="SMART" id="SM00209">
    <property type="entry name" value="TSP1"/>
    <property type="match status" value="1"/>
</dbReference>
<evidence type="ECO:0000259" key="4">
    <source>
        <dbReference type="PROSITE" id="PS51670"/>
    </source>
</evidence>
<dbReference type="Pfam" id="PF01549">
    <property type="entry name" value="ShK"/>
    <property type="match status" value="1"/>
</dbReference>
<dbReference type="InterPro" id="IPR000884">
    <property type="entry name" value="TSP1_rpt"/>
</dbReference>
<dbReference type="Ensembl" id="ENSCSAVT00000007021.1">
    <property type="protein sequence ID" value="ENSCSAVP00000006931.1"/>
    <property type="gene ID" value="ENSCSAVG00000004144.1"/>
</dbReference>
<dbReference type="PROSITE" id="PS51670">
    <property type="entry name" value="SHKT"/>
    <property type="match status" value="1"/>
</dbReference>
<dbReference type="InterPro" id="IPR052065">
    <property type="entry name" value="Compl_asym_regulator"/>
</dbReference>
<dbReference type="Pfam" id="PF00090">
    <property type="entry name" value="TSP_1"/>
    <property type="match status" value="1"/>
</dbReference>
<comment type="caution">
    <text evidence="3">Lacks conserved residue(s) required for the propagation of feature annotation.</text>
</comment>
<organism evidence="5 6">
    <name type="scientific">Ciona savignyi</name>
    <name type="common">Pacific transparent sea squirt</name>
    <dbReference type="NCBI Taxonomy" id="51511"/>
    <lineage>
        <taxon>Eukaryota</taxon>
        <taxon>Metazoa</taxon>
        <taxon>Chordata</taxon>
        <taxon>Tunicata</taxon>
        <taxon>Ascidiacea</taxon>
        <taxon>Phlebobranchia</taxon>
        <taxon>Cionidae</taxon>
        <taxon>Ciona</taxon>
    </lineage>
</organism>
<keyword evidence="2" id="KW-1015">Disulfide bond</keyword>
<dbReference type="SUPFAM" id="SSF82895">
    <property type="entry name" value="TSP-1 type 1 repeat"/>
    <property type="match status" value="1"/>
</dbReference>
<reference evidence="5" key="3">
    <citation type="submission" date="2025-09" db="UniProtKB">
        <authorList>
            <consortium name="Ensembl"/>
        </authorList>
    </citation>
    <scope>IDENTIFICATION</scope>
</reference>
<reference evidence="5" key="2">
    <citation type="submission" date="2025-08" db="UniProtKB">
        <authorList>
            <consortium name="Ensembl"/>
        </authorList>
    </citation>
    <scope>IDENTIFICATION</scope>
</reference>
<evidence type="ECO:0000256" key="3">
    <source>
        <dbReference type="PROSITE-ProRule" id="PRU01005"/>
    </source>
</evidence>
<dbReference type="AlphaFoldDB" id="H2YNM4"/>
<dbReference type="InterPro" id="IPR003582">
    <property type="entry name" value="ShKT_dom"/>
</dbReference>
<proteinExistence type="predicted"/>
<evidence type="ECO:0000313" key="5">
    <source>
        <dbReference type="Ensembl" id="ENSCSAVP00000006931.1"/>
    </source>
</evidence>
<feature type="domain" description="ShKT" evidence="4">
    <location>
        <begin position="123"/>
        <end position="158"/>
    </location>
</feature>
<dbReference type="PROSITE" id="PS50092">
    <property type="entry name" value="TSP1"/>
    <property type="match status" value="1"/>
</dbReference>
<reference evidence="6" key="1">
    <citation type="submission" date="2003-08" db="EMBL/GenBank/DDBJ databases">
        <authorList>
            <person name="Birren B."/>
            <person name="Nusbaum C."/>
            <person name="Abebe A."/>
            <person name="Abouelleil A."/>
            <person name="Adekoya E."/>
            <person name="Ait-zahra M."/>
            <person name="Allen N."/>
            <person name="Allen T."/>
            <person name="An P."/>
            <person name="Anderson M."/>
            <person name="Anderson S."/>
            <person name="Arachchi H."/>
            <person name="Armbruster J."/>
            <person name="Bachantsang P."/>
            <person name="Baldwin J."/>
            <person name="Barry A."/>
            <person name="Bayul T."/>
            <person name="Blitshsteyn B."/>
            <person name="Bloom T."/>
            <person name="Blye J."/>
            <person name="Boguslavskiy L."/>
            <person name="Borowsky M."/>
            <person name="Boukhgalter B."/>
            <person name="Brunache A."/>
            <person name="Butler J."/>
            <person name="Calixte N."/>
            <person name="Calvo S."/>
            <person name="Camarata J."/>
            <person name="Campo K."/>
            <person name="Chang J."/>
            <person name="Cheshatsang Y."/>
            <person name="Citroen M."/>
            <person name="Collymore A."/>
            <person name="Considine T."/>
            <person name="Cook A."/>
            <person name="Cooke P."/>
            <person name="Corum B."/>
            <person name="Cuomo C."/>
            <person name="David R."/>
            <person name="Dawoe T."/>
            <person name="Degray S."/>
            <person name="Dodge S."/>
            <person name="Dooley K."/>
            <person name="Dorje P."/>
            <person name="Dorjee K."/>
            <person name="Dorris L."/>
            <person name="Duffey N."/>
            <person name="Dupes A."/>
            <person name="Elkins T."/>
            <person name="Engels R."/>
            <person name="Erickson J."/>
            <person name="Farina A."/>
            <person name="Faro S."/>
            <person name="Ferreira P."/>
            <person name="Fischer H."/>
            <person name="Fitzgerald M."/>
            <person name="Foley K."/>
            <person name="Gage D."/>
            <person name="Galagan J."/>
            <person name="Gearin G."/>
            <person name="Gnerre S."/>
            <person name="Gnirke A."/>
            <person name="Goyette A."/>
            <person name="Graham J."/>
            <person name="Grandbois E."/>
            <person name="Gyaltsen K."/>
            <person name="Hafez N."/>
            <person name="Hagopian D."/>
            <person name="Hagos B."/>
            <person name="Hall J."/>
            <person name="Hatcher B."/>
            <person name="Heller A."/>
            <person name="Higgins H."/>
            <person name="Honan T."/>
            <person name="Horn A."/>
            <person name="Houde N."/>
            <person name="Hughes L."/>
            <person name="Hulme W."/>
            <person name="Husby E."/>
            <person name="Iliev I."/>
            <person name="Jaffe D."/>
            <person name="Jones C."/>
            <person name="Kamal M."/>
            <person name="Kamat A."/>
            <person name="Kamvysselis M."/>
            <person name="Karlsson E."/>
            <person name="Kells C."/>
            <person name="Kieu A."/>
            <person name="Kisner P."/>
            <person name="Kodira C."/>
            <person name="Kulbokas E."/>
            <person name="Labutti K."/>
            <person name="Lama D."/>
            <person name="Landers T."/>
            <person name="Leger J."/>
            <person name="Levine S."/>
            <person name="Lewis D."/>
            <person name="Lewis T."/>
            <person name="Lindblad-toh K."/>
            <person name="Liu X."/>
            <person name="Lokyitsang T."/>
            <person name="Lokyitsang Y."/>
            <person name="Lucien O."/>
            <person name="Lui A."/>
            <person name="Ma L.J."/>
            <person name="Mabbitt R."/>
            <person name="Macdonald J."/>
            <person name="Maclean C."/>
            <person name="Major J."/>
            <person name="Manning J."/>
            <person name="Marabella R."/>
            <person name="Maru K."/>
            <person name="Matthews C."/>
            <person name="Mauceli E."/>
            <person name="Mccarthy M."/>
            <person name="Mcdonough S."/>
            <person name="Mcghee T."/>
            <person name="Meldrim J."/>
            <person name="Meneus L."/>
            <person name="Mesirov J."/>
            <person name="Mihalev A."/>
            <person name="Mihova T."/>
            <person name="Mikkelsen T."/>
            <person name="Mlenga V."/>
            <person name="Moru K."/>
            <person name="Mozes J."/>
            <person name="Mulrain L."/>
            <person name="Munson G."/>
            <person name="Naylor J."/>
            <person name="Newes C."/>
            <person name="Nguyen C."/>
            <person name="Nguyen N."/>
            <person name="Nguyen T."/>
            <person name="Nicol R."/>
            <person name="Nielsen C."/>
            <person name="Nizzari M."/>
            <person name="Norbu C."/>
            <person name="Norbu N."/>
            <person name="O'donnell P."/>
            <person name="Okoawo O."/>
            <person name="O'leary S."/>
            <person name="Omotosho B."/>
            <person name="O'neill K."/>
            <person name="Osman S."/>
            <person name="Parker S."/>
            <person name="Perrin D."/>
            <person name="Phunkhang P."/>
            <person name="Piqani B."/>
            <person name="Purcell S."/>
            <person name="Rachupka T."/>
            <person name="Ramasamy U."/>
            <person name="Rameau R."/>
            <person name="Ray V."/>
            <person name="Raymond C."/>
            <person name="Retta R."/>
            <person name="Richardson S."/>
            <person name="Rise C."/>
            <person name="Rodriguez J."/>
            <person name="Rogers J."/>
            <person name="Rogov P."/>
            <person name="Rutman M."/>
            <person name="Schupbach R."/>
            <person name="Seaman C."/>
            <person name="Settipalli S."/>
            <person name="Sharpe T."/>
            <person name="Sheridan J."/>
            <person name="Sherpa N."/>
            <person name="Shi J."/>
            <person name="Smirnov S."/>
            <person name="Smith C."/>
            <person name="Sougnez C."/>
            <person name="Spencer B."/>
            <person name="Stalker J."/>
            <person name="Stange-thomann N."/>
            <person name="Stavropoulos S."/>
            <person name="Stetson K."/>
            <person name="Stone C."/>
            <person name="Stone S."/>
            <person name="Stubbs M."/>
            <person name="Talamas J."/>
            <person name="Tchuinga P."/>
            <person name="Tenzing P."/>
            <person name="Tesfaye S."/>
            <person name="Theodore J."/>
            <person name="Thoulutsang Y."/>
            <person name="Topham K."/>
            <person name="Towey S."/>
            <person name="Tsamla T."/>
            <person name="Tsomo N."/>
            <person name="Vallee D."/>
            <person name="Vassiliev H."/>
            <person name="Venkataraman V."/>
            <person name="Vinson J."/>
            <person name="Vo A."/>
            <person name="Wade C."/>
            <person name="Wang S."/>
            <person name="Wangchuk T."/>
            <person name="Wangdi T."/>
            <person name="Whittaker C."/>
            <person name="Wilkinson J."/>
            <person name="Wu Y."/>
            <person name="Wyman D."/>
            <person name="Yadav S."/>
            <person name="Yang S."/>
            <person name="Yang X."/>
            <person name="Yeager S."/>
            <person name="Yee E."/>
            <person name="Young G."/>
            <person name="Zainoun J."/>
            <person name="Zembeck L."/>
            <person name="Zimmer A."/>
            <person name="Zody M."/>
            <person name="Lander E."/>
        </authorList>
    </citation>
    <scope>NUCLEOTIDE SEQUENCE [LARGE SCALE GENOMIC DNA]</scope>
</reference>
<accession>H2YNM4</accession>
<name>H2YNM4_CIOSA</name>
<keyword evidence="1" id="KW-0677">Repeat</keyword>
<dbReference type="PANTHER" id="PTHR22906">
    <property type="entry name" value="PROPERDIN"/>
    <property type="match status" value="1"/>
</dbReference>
<dbReference type="Gene3D" id="2.20.100.10">
    <property type="entry name" value="Thrombospondin type-1 (TSP1) repeat"/>
    <property type="match status" value="1"/>
</dbReference>